<name>H6SLG7_PARPM</name>
<reference evidence="2 3" key="1">
    <citation type="submission" date="2012-02" db="EMBL/GenBank/DDBJ databases">
        <title>Shotgun genome sequence of Phaeospirillum photometricum DSM 122.</title>
        <authorList>
            <person name="Duquesne K."/>
            <person name="Sturgis J."/>
        </authorList>
    </citation>
    <scope>NUCLEOTIDE SEQUENCE [LARGE SCALE GENOMIC DNA]</scope>
    <source>
        <strain evidence="3">DSM122</strain>
    </source>
</reference>
<protein>
    <submittedName>
        <fullName evidence="2">Uncharacterized protein</fullName>
    </submittedName>
</protein>
<dbReference type="KEGG" id="rpm:RSPPHO_02206"/>
<evidence type="ECO:0000256" key="1">
    <source>
        <dbReference type="SAM" id="MobiDB-lite"/>
    </source>
</evidence>
<feature type="compositionally biased region" description="Gly residues" evidence="1">
    <location>
        <begin position="1"/>
        <end position="10"/>
    </location>
</feature>
<evidence type="ECO:0000313" key="2">
    <source>
        <dbReference type="EMBL" id="CCG08832.1"/>
    </source>
</evidence>
<dbReference type="STRING" id="1150469.RSPPHO_02206"/>
<feature type="region of interest" description="Disordered" evidence="1">
    <location>
        <begin position="1"/>
        <end position="37"/>
    </location>
</feature>
<feature type="compositionally biased region" description="Polar residues" evidence="1">
    <location>
        <begin position="28"/>
        <end position="37"/>
    </location>
</feature>
<evidence type="ECO:0000313" key="3">
    <source>
        <dbReference type="Proteomes" id="UP000033220"/>
    </source>
</evidence>
<dbReference type="PATRIC" id="fig|1150469.3.peg.2481"/>
<keyword evidence="3" id="KW-1185">Reference proteome</keyword>
<dbReference type="Proteomes" id="UP000033220">
    <property type="component" value="Chromosome DSM 122"/>
</dbReference>
<organism evidence="2 3">
    <name type="scientific">Pararhodospirillum photometricum DSM 122</name>
    <dbReference type="NCBI Taxonomy" id="1150469"/>
    <lineage>
        <taxon>Bacteria</taxon>
        <taxon>Pseudomonadati</taxon>
        <taxon>Pseudomonadota</taxon>
        <taxon>Alphaproteobacteria</taxon>
        <taxon>Rhodospirillales</taxon>
        <taxon>Rhodospirillaceae</taxon>
        <taxon>Pararhodospirillum</taxon>
    </lineage>
</organism>
<dbReference type="AlphaFoldDB" id="H6SLG7"/>
<gene>
    <name evidence="2" type="ORF">RSPPHO_02206</name>
</gene>
<dbReference type="HOGENOM" id="CLU_1617726_0_0_5"/>
<accession>H6SLG7</accession>
<dbReference type="Pfam" id="PF26373">
    <property type="entry name" value="MamC"/>
    <property type="match status" value="1"/>
</dbReference>
<sequence length="164" mass="16165">MAGMSIGPGGPTRPLDRCHLAHAGPLSRGSTLHPTLRGKTSMSHFPVHVPDAYVPGTYAFAETLLRAGALGALVGGTAALAEHARGLKDGTLTRDQAVRGVLGTAAKTGLATGLGAVVAATLRGGPLLTTTAVIATGAAALYVMDSKGKPAAKAAPESAPTPAA</sequence>
<dbReference type="eggNOG" id="ENOG5032U7N">
    <property type="taxonomic scope" value="Bacteria"/>
</dbReference>
<dbReference type="EMBL" id="HE663493">
    <property type="protein sequence ID" value="CCG08832.1"/>
    <property type="molecule type" value="Genomic_DNA"/>
</dbReference>
<dbReference type="InterPro" id="IPR058956">
    <property type="entry name" value="MamC"/>
</dbReference>
<proteinExistence type="predicted"/>